<dbReference type="Proteomes" id="UP000009220">
    <property type="component" value="Chromosome"/>
</dbReference>
<organism evidence="1 2">
    <name type="scientific">Acidithiobacillus ferrivorans SS3</name>
    <dbReference type="NCBI Taxonomy" id="743299"/>
    <lineage>
        <taxon>Bacteria</taxon>
        <taxon>Pseudomonadati</taxon>
        <taxon>Pseudomonadota</taxon>
        <taxon>Acidithiobacillia</taxon>
        <taxon>Acidithiobacillales</taxon>
        <taxon>Acidithiobacillaceae</taxon>
        <taxon>Acidithiobacillus</taxon>
    </lineage>
</organism>
<evidence type="ECO:0000313" key="2">
    <source>
        <dbReference type="Proteomes" id="UP000009220"/>
    </source>
</evidence>
<name>G0JLC2_9PROT</name>
<dbReference type="STRING" id="743299.Acife_0672"/>
<sequence>MASSQSFEMKAYTEDTLVRQITVDYLVERFVWRSVLAYNEEHFGLDSVWEAVQ</sequence>
<dbReference type="AlphaFoldDB" id="G0JLC2"/>
<dbReference type="EMBL" id="CP002985">
    <property type="protein sequence ID" value="AEM46874.1"/>
    <property type="molecule type" value="Genomic_DNA"/>
</dbReference>
<reference evidence="1 2" key="1">
    <citation type="journal article" date="2011" name="J. Bacteriol.">
        <title>Draft genome of the psychrotolerant acidophile Acidithiobacillus ferrivorans SS3.</title>
        <authorList>
            <person name="Liljeqvist M."/>
            <person name="Valdes J."/>
            <person name="Holmes D.S."/>
            <person name="Dopson M."/>
        </authorList>
    </citation>
    <scope>NUCLEOTIDE SEQUENCE [LARGE SCALE GENOMIC DNA]</scope>
    <source>
        <strain evidence="1 2">SS3</strain>
    </source>
</reference>
<proteinExistence type="predicted"/>
<dbReference type="HOGENOM" id="CLU_3057473_0_0_6"/>
<dbReference type="RefSeq" id="WP_014028143.1">
    <property type="nucleotide sequence ID" value="NC_015942.1"/>
</dbReference>
<gene>
    <name evidence="1" type="ORF">Acife_0672</name>
</gene>
<protein>
    <submittedName>
        <fullName evidence="1">Uncharacterized protein</fullName>
    </submittedName>
</protein>
<accession>G0JLC2</accession>
<dbReference type="KEGG" id="afi:Acife_0672"/>
<evidence type="ECO:0000313" key="1">
    <source>
        <dbReference type="EMBL" id="AEM46874.1"/>
    </source>
</evidence>